<dbReference type="InterPro" id="IPR003339">
    <property type="entry name" value="ABC/ECF_trnsptr_transmembrane"/>
</dbReference>
<evidence type="ECO:0000256" key="2">
    <source>
        <dbReference type="ARBA" id="ARBA00022692"/>
    </source>
</evidence>
<gene>
    <name evidence="6" type="ORF">KQI86_14925</name>
</gene>
<evidence type="ECO:0000256" key="4">
    <source>
        <dbReference type="ARBA" id="ARBA00023136"/>
    </source>
</evidence>
<dbReference type="Pfam" id="PF02361">
    <property type="entry name" value="CbiQ"/>
    <property type="match status" value="1"/>
</dbReference>
<dbReference type="CDD" id="cd16914">
    <property type="entry name" value="EcfT"/>
    <property type="match status" value="1"/>
</dbReference>
<dbReference type="EMBL" id="JAHLQF010000003">
    <property type="protein sequence ID" value="MBU5485611.1"/>
    <property type="molecule type" value="Genomic_DNA"/>
</dbReference>
<keyword evidence="3 5" id="KW-1133">Transmembrane helix</keyword>
<sequence length="300" mass="34558">MFTYKNRNTFLQRLHPLTGILLLIVYIILFLQINNPIHLLIILVSLLVLAYLDDSLKDLLSYGKLILPFTLLIAILNPIMVHDGSTVIYEGHINYPVLGPMRITLEAIIYGIFNGIRVMCVTLTFGLGNLIIHPDRAFGFFSKFLKKSSLLMSMTIRLFPTMMTSYENIVNVEKLRGNKMFHKDMKKSIKCSGNIVKILFLSSLEDSADMAESMYSRGYGALKKRSSYFHEKLTHSDIFLILVCIFIFVYYAYFNFKGFNVLNFYPKVDSPIKALSVEGYILCIMMFLPSLICWGWKTWK</sequence>
<accession>A0ABS6EK65</accession>
<feature type="transmembrane region" description="Helical" evidence="5">
    <location>
        <begin position="108"/>
        <end position="132"/>
    </location>
</feature>
<keyword evidence="2 5" id="KW-0812">Transmembrane</keyword>
<organism evidence="6 7">
    <name type="scientific">Clostridium mobile</name>
    <dbReference type="NCBI Taxonomy" id="2841512"/>
    <lineage>
        <taxon>Bacteria</taxon>
        <taxon>Bacillati</taxon>
        <taxon>Bacillota</taxon>
        <taxon>Clostridia</taxon>
        <taxon>Eubacteriales</taxon>
        <taxon>Clostridiaceae</taxon>
        <taxon>Clostridium</taxon>
    </lineage>
</organism>
<evidence type="ECO:0000313" key="7">
    <source>
        <dbReference type="Proteomes" id="UP000726170"/>
    </source>
</evidence>
<dbReference type="PANTHER" id="PTHR33514">
    <property type="entry name" value="PROTEIN ABCI12, CHLOROPLASTIC"/>
    <property type="match status" value="1"/>
</dbReference>
<protein>
    <submittedName>
        <fullName evidence="6">Energy-coupling factor transporter transmembrane protein EcfT</fullName>
    </submittedName>
</protein>
<feature type="transmembrane region" description="Helical" evidence="5">
    <location>
        <begin position="274"/>
        <end position="296"/>
    </location>
</feature>
<comment type="caution">
    <text evidence="6">The sequence shown here is derived from an EMBL/GenBank/DDBJ whole genome shotgun (WGS) entry which is preliminary data.</text>
</comment>
<evidence type="ECO:0000256" key="5">
    <source>
        <dbReference type="SAM" id="Phobius"/>
    </source>
</evidence>
<evidence type="ECO:0000256" key="1">
    <source>
        <dbReference type="ARBA" id="ARBA00004141"/>
    </source>
</evidence>
<dbReference type="PANTHER" id="PTHR33514:SF13">
    <property type="entry name" value="PROTEIN ABCI12, CHLOROPLASTIC"/>
    <property type="match status" value="1"/>
</dbReference>
<feature type="transmembrane region" description="Helical" evidence="5">
    <location>
        <begin position="233"/>
        <end position="254"/>
    </location>
</feature>
<evidence type="ECO:0000256" key="3">
    <source>
        <dbReference type="ARBA" id="ARBA00022989"/>
    </source>
</evidence>
<reference evidence="6 7" key="1">
    <citation type="submission" date="2021-06" db="EMBL/GenBank/DDBJ databases">
        <authorList>
            <person name="Sun Q."/>
            <person name="Li D."/>
        </authorList>
    </citation>
    <scope>NUCLEOTIDE SEQUENCE [LARGE SCALE GENOMIC DNA]</scope>
    <source>
        <strain evidence="6 7">MSJ-11</strain>
    </source>
</reference>
<feature type="transmembrane region" description="Helical" evidence="5">
    <location>
        <begin position="14"/>
        <end position="31"/>
    </location>
</feature>
<proteinExistence type="predicted"/>
<dbReference type="Proteomes" id="UP000726170">
    <property type="component" value="Unassembled WGS sequence"/>
</dbReference>
<name>A0ABS6EK65_9CLOT</name>
<feature type="transmembrane region" description="Helical" evidence="5">
    <location>
        <begin position="65"/>
        <end position="88"/>
    </location>
</feature>
<evidence type="ECO:0000313" key="6">
    <source>
        <dbReference type="EMBL" id="MBU5485611.1"/>
    </source>
</evidence>
<keyword evidence="4 5" id="KW-0472">Membrane</keyword>
<comment type="subcellular location">
    <subcellularLocation>
        <location evidence="1">Membrane</location>
        <topology evidence="1">Multi-pass membrane protein</topology>
    </subcellularLocation>
</comment>
<feature type="transmembrane region" description="Helical" evidence="5">
    <location>
        <begin position="37"/>
        <end position="53"/>
    </location>
</feature>
<keyword evidence="7" id="KW-1185">Reference proteome</keyword>